<dbReference type="PRINTS" id="PR00413">
    <property type="entry name" value="HADHALOGNASE"/>
</dbReference>
<dbReference type="Proteomes" id="UP001523262">
    <property type="component" value="Unassembled WGS sequence"/>
</dbReference>
<keyword evidence="1" id="KW-0378">Hydrolase</keyword>
<dbReference type="SFLD" id="SFLDG01129">
    <property type="entry name" value="C1.5:_HAD__Beta-PGM__Phosphata"/>
    <property type="match status" value="1"/>
</dbReference>
<dbReference type="SFLD" id="SFLDS00003">
    <property type="entry name" value="Haloacid_Dehalogenase"/>
    <property type="match status" value="1"/>
</dbReference>
<gene>
    <name evidence="1" type="ORF">NDK43_01045</name>
</gene>
<comment type="caution">
    <text evidence="1">The sequence shown here is derived from an EMBL/GenBank/DDBJ whole genome shotgun (WGS) entry which is preliminary data.</text>
</comment>
<dbReference type="PANTHER" id="PTHR47478:SF1">
    <property type="entry name" value="PYRIMIDINE 5'-NUCLEOTIDASE YJJG"/>
    <property type="match status" value="1"/>
</dbReference>
<protein>
    <submittedName>
        <fullName evidence="1">HAD family hydrolase</fullName>
    </submittedName>
</protein>
<name>A0ABT0W5A0_9BACI</name>
<reference evidence="1 2" key="1">
    <citation type="submission" date="2022-06" db="EMBL/GenBank/DDBJ databases">
        <authorList>
            <person name="Jeon C.O."/>
        </authorList>
    </citation>
    <scope>NUCLEOTIDE SEQUENCE [LARGE SCALE GENOMIC DNA]</scope>
    <source>
        <strain evidence="1 2">KCTC 13943</strain>
    </source>
</reference>
<dbReference type="GO" id="GO:0016787">
    <property type="term" value="F:hydrolase activity"/>
    <property type="evidence" value="ECO:0007669"/>
    <property type="project" value="UniProtKB-KW"/>
</dbReference>
<sequence length="238" mass="27664">MDIKAIFFDLDDTLHDHQKPFSDAIGEMFKNSYRDIAIDSVYKKFRECSDILWRNYSNRELTLEELRIQRITLALKSFGINLSNEQASQFQNQYQFCLSNLELFAQVPEILEVLNHNGYVLGIITNGPIDHQFNKIKTLGLIKYIRRELIFISDEVGVAKPNPEIFNYVAKKVNFAPEELLYIGDTWTNDIVGAYEAGWQSIWYNHRKRLPETELKPLAEIDCLSSLIQVLQKNPSLI</sequence>
<evidence type="ECO:0000313" key="2">
    <source>
        <dbReference type="Proteomes" id="UP001523262"/>
    </source>
</evidence>
<dbReference type="Gene3D" id="1.10.150.240">
    <property type="entry name" value="Putative phosphatase, domain 2"/>
    <property type="match status" value="1"/>
</dbReference>
<dbReference type="InterPro" id="IPR023214">
    <property type="entry name" value="HAD_sf"/>
</dbReference>
<dbReference type="EMBL" id="JAMQCR010000001">
    <property type="protein sequence ID" value="MCM2531275.1"/>
    <property type="molecule type" value="Genomic_DNA"/>
</dbReference>
<dbReference type="Gene3D" id="3.40.50.1000">
    <property type="entry name" value="HAD superfamily/HAD-like"/>
    <property type="match status" value="1"/>
</dbReference>
<proteinExistence type="predicted"/>
<dbReference type="SUPFAM" id="SSF56784">
    <property type="entry name" value="HAD-like"/>
    <property type="match status" value="1"/>
</dbReference>
<organism evidence="1 2">
    <name type="scientific">Neobacillus pocheonensis</name>
    <dbReference type="NCBI Taxonomy" id="363869"/>
    <lineage>
        <taxon>Bacteria</taxon>
        <taxon>Bacillati</taxon>
        <taxon>Bacillota</taxon>
        <taxon>Bacilli</taxon>
        <taxon>Bacillales</taxon>
        <taxon>Bacillaceae</taxon>
        <taxon>Neobacillus</taxon>
    </lineage>
</organism>
<keyword evidence="2" id="KW-1185">Reference proteome</keyword>
<dbReference type="InterPro" id="IPR052550">
    <property type="entry name" value="Pyrimidine_5'-ntase_YjjG"/>
</dbReference>
<dbReference type="NCBIfam" id="TIGR01549">
    <property type="entry name" value="HAD-SF-IA-v1"/>
    <property type="match status" value="1"/>
</dbReference>
<dbReference type="InterPro" id="IPR006439">
    <property type="entry name" value="HAD-SF_hydro_IA"/>
</dbReference>
<accession>A0ABT0W5A0</accession>
<dbReference type="InterPro" id="IPR023198">
    <property type="entry name" value="PGP-like_dom2"/>
</dbReference>
<dbReference type="Pfam" id="PF00702">
    <property type="entry name" value="Hydrolase"/>
    <property type="match status" value="1"/>
</dbReference>
<evidence type="ECO:0000313" key="1">
    <source>
        <dbReference type="EMBL" id="MCM2531275.1"/>
    </source>
</evidence>
<dbReference type="InterPro" id="IPR036412">
    <property type="entry name" value="HAD-like_sf"/>
</dbReference>
<dbReference type="PANTHER" id="PTHR47478">
    <property type="match status" value="1"/>
</dbReference>